<keyword evidence="1" id="KW-1133">Transmembrane helix</keyword>
<name>A0A0F0CQX7_9BACT</name>
<evidence type="ECO:0000313" key="3">
    <source>
        <dbReference type="Proteomes" id="UP000033428"/>
    </source>
</evidence>
<keyword evidence="1" id="KW-0812">Transmembrane</keyword>
<dbReference type="AlphaFoldDB" id="A0A0F0CQX7"/>
<gene>
    <name evidence="2" type="ORF">OMAG_001708</name>
</gene>
<evidence type="ECO:0000256" key="1">
    <source>
        <dbReference type="SAM" id="Phobius"/>
    </source>
</evidence>
<protein>
    <submittedName>
        <fullName evidence="2">Uncharacterized protein</fullName>
    </submittedName>
</protein>
<accession>A0A0F0CQX7</accession>
<evidence type="ECO:0000313" key="2">
    <source>
        <dbReference type="EMBL" id="KJJ84424.1"/>
    </source>
</evidence>
<reference evidence="2 3" key="1">
    <citation type="submission" date="2015-02" db="EMBL/GenBank/DDBJ databases">
        <title>Single-cell genomics of uncultivated deep-branching MTB reveals a conserved set of magnetosome genes.</title>
        <authorList>
            <person name="Kolinko S."/>
            <person name="Richter M."/>
            <person name="Glockner F.O."/>
            <person name="Brachmann A."/>
            <person name="Schuler D."/>
        </authorList>
    </citation>
    <scope>NUCLEOTIDE SEQUENCE [LARGE SCALE GENOMIC DNA]</scope>
    <source>
        <strain evidence="2">SKK-01</strain>
    </source>
</reference>
<dbReference type="EMBL" id="JYNY01000363">
    <property type="protein sequence ID" value="KJJ84424.1"/>
    <property type="molecule type" value="Genomic_DNA"/>
</dbReference>
<dbReference type="Proteomes" id="UP000033428">
    <property type="component" value="Unassembled WGS sequence"/>
</dbReference>
<comment type="caution">
    <text evidence="2">The sequence shown here is derived from an EMBL/GenBank/DDBJ whole genome shotgun (WGS) entry which is preliminary data.</text>
</comment>
<sequence>MANLHEELKNLGALDIIIEIETDVGYRGRKCMFQQHSEFCHIGNPPCFMGVLACFHFTHFNIFGVIPFIFLDVYRTGL</sequence>
<feature type="transmembrane region" description="Helical" evidence="1">
    <location>
        <begin position="48"/>
        <end position="71"/>
    </location>
</feature>
<proteinExistence type="predicted"/>
<keyword evidence="1" id="KW-0472">Membrane</keyword>
<keyword evidence="3" id="KW-1185">Reference proteome</keyword>
<organism evidence="2 3">
    <name type="scientific">Candidatus Omnitrophus magneticus</name>
    <dbReference type="NCBI Taxonomy" id="1609969"/>
    <lineage>
        <taxon>Bacteria</taxon>
        <taxon>Pseudomonadati</taxon>
        <taxon>Candidatus Omnitrophota</taxon>
        <taxon>Candidatus Omnitrophus</taxon>
    </lineage>
</organism>